<dbReference type="PROSITE" id="PS00135">
    <property type="entry name" value="TRYPSIN_SER"/>
    <property type="match status" value="1"/>
</dbReference>
<dbReference type="InterPro" id="IPR009003">
    <property type="entry name" value="Peptidase_S1_PA"/>
</dbReference>
<feature type="transmembrane region" description="Helical" evidence="3">
    <location>
        <begin position="456"/>
        <end position="477"/>
    </location>
</feature>
<protein>
    <submittedName>
        <fullName evidence="4">Putative trypsin-like peptidase domain containing protein</fullName>
    </submittedName>
</protein>
<feature type="region of interest" description="Disordered" evidence="2">
    <location>
        <begin position="487"/>
        <end position="513"/>
    </location>
</feature>
<sequence>MGLRASLTILSAFLFAGPTEAQSLQPVPYPYGSQRVIQRSIDPSIIIRPDSQGLVPVQYQYGPPDRCGPEGCDPAAPDQSSEKHWSWSPPAPYHRTSVVRVRAGGYAGAGVLVEGNVVVTAKHVVGSSLMATATWADGQSRSGSVLTSATGEDLGAFAVDPPPGAVSLTIAEVPPPVGSAVEFHGFGGPSVASAGSVDMLRHYLGRASRSEPETLIGEASALYGDSGGPVIYQGRLVGIITGGEYLQNFGLGGGSMSDWPLVYPVRAVCVQPIRAFVGRVRQRYQQQQQQYRQPTPPQPEYYPPPEQQQPEPKPDPYEKLPAQITEHGKRLDAIESRLNAVGTSAESTTVSIQQIQIDLQKLAESQPDVASLTTRVDSAEQLAIQSTEHVTHVESSLLERITTLATKDEVRDTFGAAVQQARDEDAGVLKSAKEGALAVVTAETKHLSGWTIGKTVAGALGLSGPLALGLSLAGWFLGRRVRRRIGGASEDPFEPPAVDAEVEPPAESIASQSGLPDMDLMRKQLARCRDGRSQLEDQLRECREARAKLEEDLTSGGHKSSEQITRLESCIRQLEGELNNKQKEIENLYVRVPATDPHGLAFRKAINMMGSANPQHARVLQRLEALQQQVLHGMKVKDGKVIGWDDNVEIPLDKI</sequence>
<feature type="compositionally biased region" description="Pro residues" evidence="2">
    <location>
        <begin position="294"/>
        <end position="307"/>
    </location>
</feature>
<feature type="coiled-coil region" evidence="1">
    <location>
        <begin position="525"/>
        <end position="591"/>
    </location>
</feature>
<feature type="compositionally biased region" description="Low complexity" evidence="2">
    <location>
        <begin position="496"/>
        <end position="507"/>
    </location>
</feature>
<keyword evidence="1" id="KW-0175">Coiled coil</keyword>
<feature type="region of interest" description="Disordered" evidence="2">
    <location>
        <begin position="65"/>
        <end position="89"/>
    </location>
</feature>
<dbReference type="InterPro" id="IPR033116">
    <property type="entry name" value="TRYPSIN_SER"/>
</dbReference>
<feature type="region of interest" description="Disordered" evidence="2">
    <location>
        <begin position="285"/>
        <end position="319"/>
    </location>
</feature>
<dbReference type="AlphaFoldDB" id="A0A6M3IE46"/>
<dbReference type="Pfam" id="PF13365">
    <property type="entry name" value="Trypsin_2"/>
    <property type="match status" value="1"/>
</dbReference>
<dbReference type="Gene3D" id="2.40.10.120">
    <property type="match status" value="1"/>
</dbReference>
<evidence type="ECO:0000256" key="3">
    <source>
        <dbReference type="SAM" id="Phobius"/>
    </source>
</evidence>
<dbReference type="EMBL" id="MT141173">
    <property type="protein sequence ID" value="QJA55684.1"/>
    <property type="molecule type" value="Genomic_DNA"/>
</dbReference>
<dbReference type="SUPFAM" id="SSF50494">
    <property type="entry name" value="Trypsin-like serine proteases"/>
    <property type="match status" value="1"/>
</dbReference>
<keyword evidence="3" id="KW-0812">Transmembrane</keyword>
<reference evidence="4" key="1">
    <citation type="submission" date="2020-03" db="EMBL/GenBank/DDBJ databases">
        <title>The deep terrestrial virosphere.</title>
        <authorList>
            <person name="Holmfeldt K."/>
            <person name="Nilsson E."/>
            <person name="Simone D."/>
            <person name="Lopez-Fernandez M."/>
            <person name="Wu X."/>
            <person name="de Brujin I."/>
            <person name="Lundin D."/>
            <person name="Andersson A."/>
            <person name="Bertilsson S."/>
            <person name="Dopson M."/>
        </authorList>
    </citation>
    <scope>NUCLEOTIDE SEQUENCE</scope>
    <source>
        <strain evidence="4">MM415B02005</strain>
    </source>
</reference>
<evidence type="ECO:0000313" key="4">
    <source>
        <dbReference type="EMBL" id="QJA55684.1"/>
    </source>
</evidence>
<keyword evidence="3" id="KW-0472">Membrane</keyword>
<name>A0A6M3IE46_9ZZZZ</name>
<evidence type="ECO:0000256" key="1">
    <source>
        <dbReference type="SAM" id="Coils"/>
    </source>
</evidence>
<organism evidence="4">
    <name type="scientific">viral metagenome</name>
    <dbReference type="NCBI Taxonomy" id="1070528"/>
    <lineage>
        <taxon>unclassified sequences</taxon>
        <taxon>metagenomes</taxon>
        <taxon>organismal metagenomes</taxon>
    </lineage>
</organism>
<gene>
    <name evidence="4" type="ORF">MM415B02005_0006</name>
</gene>
<keyword evidence="3" id="KW-1133">Transmembrane helix</keyword>
<evidence type="ECO:0000256" key="2">
    <source>
        <dbReference type="SAM" id="MobiDB-lite"/>
    </source>
</evidence>
<proteinExistence type="predicted"/>
<accession>A0A6M3IE46</accession>